<proteinExistence type="predicted"/>
<accession>A0A556PQZ9</accession>
<feature type="domain" description="Dihydroprymidine dehydrogenase" evidence="6">
    <location>
        <begin position="23"/>
        <end position="137"/>
    </location>
</feature>
<gene>
    <name evidence="7" type="ORF">FPQ13_03775</name>
</gene>
<keyword evidence="8" id="KW-1185">Reference proteome</keyword>
<dbReference type="PRINTS" id="PR00419">
    <property type="entry name" value="ADXRDTASE"/>
</dbReference>
<keyword evidence="2" id="KW-0560">Oxidoreductase</keyword>
<dbReference type="Proteomes" id="UP000316425">
    <property type="component" value="Unassembled WGS sequence"/>
</dbReference>
<organism evidence="7 8">
    <name type="scientific">Allobacillus salarius</name>
    <dbReference type="NCBI Taxonomy" id="1955272"/>
    <lineage>
        <taxon>Bacteria</taxon>
        <taxon>Bacillati</taxon>
        <taxon>Bacillota</taxon>
        <taxon>Bacilli</taxon>
        <taxon>Bacillales</taxon>
        <taxon>Bacillaceae</taxon>
        <taxon>Allobacillus</taxon>
    </lineage>
</organism>
<dbReference type="InterPro" id="IPR028261">
    <property type="entry name" value="DPD_II"/>
</dbReference>
<dbReference type="NCBIfam" id="TIGR01317">
    <property type="entry name" value="GOGAT_sm_gam"/>
    <property type="match status" value="1"/>
</dbReference>
<dbReference type="RefSeq" id="WP_144087984.1">
    <property type="nucleotide sequence ID" value="NZ_VMHE01000003.1"/>
</dbReference>
<comment type="pathway">
    <text evidence="4">Amino-acid biosynthesis.</text>
</comment>
<evidence type="ECO:0000259" key="6">
    <source>
        <dbReference type="Pfam" id="PF14691"/>
    </source>
</evidence>
<dbReference type="GO" id="GO:0006537">
    <property type="term" value="P:glutamate biosynthetic process"/>
    <property type="evidence" value="ECO:0007669"/>
    <property type="project" value="UniProtKB-KW"/>
</dbReference>
<sequence>MGYITGFMEFSRKDQTKRDPMERIKDWEEYVERYEEGELKKQAARCMDCGTPFCHTGTEWDRDMVGCPVNNFIPEWNELVSDGDWKTALERLHETNNFPEFTGRVCPAPCEGSCVLGINDQPVTIKSIENEIIERGFDEGWVTAKRPAAYSDYKVAVVGSGPAGLAAAEQLNEYGHRVTIYERDDRPGGLLMYGIPNMKLEKETIDRRIGLMKAAGIDFQCNTEIGVNLSTDELQDQYDAVIVCTGAQNPRNTEIEGREAKGIHFAMDYLTGATKALESSPDDAPIHAKDKNVVVIGGGDTGADCVATAIRQGCNRVVQFGKHPALPDDRTDDNPWPLFPMTFELEYGYKEATEIFREDPRKYEVLTQSFEMDDSGHVKALHTLDVEKVRENGELVVKEIPGTEKVWKADLVLIAIGFTGPEQAVLESFGLKRDERGRVWTVGSDQDYRTNLDGVFAAGDARRGQSLVVWAIREGREVAEQCHQFLKSIDFVS</sequence>
<dbReference type="InterPro" id="IPR051394">
    <property type="entry name" value="Glutamate_Synthase"/>
</dbReference>
<evidence type="ECO:0000256" key="4">
    <source>
        <dbReference type="ARBA" id="ARBA00029440"/>
    </source>
</evidence>
<dbReference type="SUPFAM" id="SSF51905">
    <property type="entry name" value="FAD/NAD(P)-binding domain"/>
    <property type="match status" value="1"/>
</dbReference>
<dbReference type="InterPro" id="IPR006005">
    <property type="entry name" value="Glut_synth_ssu1"/>
</dbReference>
<evidence type="ECO:0000313" key="7">
    <source>
        <dbReference type="EMBL" id="TSJ66823.1"/>
    </source>
</evidence>
<dbReference type="InterPro" id="IPR009051">
    <property type="entry name" value="Helical_ferredxn"/>
</dbReference>
<dbReference type="Pfam" id="PF14691">
    <property type="entry name" value="Fer4_20"/>
    <property type="match status" value="1"/>
</dbReference>
<dbReference type="Pfam" id="PF07992">
    <property type="entry name" value="Pyr_redox_2"/>
    <property type="match status" value="1"/>
</dbReference>
<comment type="caution">
    <text evidence="7">The sequence shown here is derived from an EMBL/GenBank/DDBJ whole genome shotgun (WGS) entry which is preliminary data.</text>
</comment>
<dbReference type="PANTHER" id="PTHR43100">
    <property type="entry name" value="GLUTAMATE SYNTHASE [NADPH] SMALL CHAIN"/>
    <property type="match status" value="1"/>
</dbReference>
<protein>
    <submittedName>
        <fullName evidence="7">Glutamate synthase subunit beta</fullName>
    </submittedName>
</protein>
<dbReference type="GO" id="GO:0016639">
    <property type="term" value="F:oxidoreductase activity, acting on the CH-NH2 group of donors, NAD or NADP as acceptor"/>
    <property type="evidence" value="ECO:0007669"/>
    <property type="project" value="InterPro"/>
</dbReference>
<dbReference type="InterPro" id="IPR036188">
    <property type="entry name" value="FAD/NAD-bd_sf"/>
</dbReference>
<dbReference type="GO" id="GO:0051536">
    <property type="term" value="F:iron-sulfur cluster binding"/>
    <property type="evidence" value="ECO:0007669"/>
    <property type="project" value="InterPro"/>
</dbReference>
<dbReference type="SUPFAM" id="SSF51971">
    <property type="entry name" value="Nucleotide-binding domain"/>
    <property type="match status" value="1"/>
</dbReference>
<evidence type="ECO:0000256" key="3">
    <source>
        <dbReference type="ARBA" id="ARBA00023164"/>
    </source>
</evidence>
<evidence type="ECO:0000256" key="1">
    <source>
        <dbReference type="ARBA" id="ARBA00022605"/>
    </source>
</evidence>
<keyword evidence="1" id="KW-0028">Amino-acid biosynthesis</keyword>
<dbReference type="EMBL" id="VMHE01000003">
    <property type="protein sequence ID" value="TSJ66823.1"/>
    <property type="molecule type" value="Genomic_DNA"/>
</dbReference>
<evidence type="ECO:0000313" key="8">
    <source>
        <dbReference type="Proteomes" id="UP000316425"/>
    </source>
</evidence>
<dbReference type="AlphaFoldDB" id="A0A556PQZ9"/>
<keyword evidence="3" id="KW-0314">Glutamate biosynthesis</keyword>
<dbReference type="Gene3D" id="3.50.50.60">
    <property type="entry name" value="FAD/NAD(P)-binding domain"/>
    <property type="match status" value="2"/>
</dbReference>
<evidence type="ECO:0000256" key="2">
    <source>
        <dbReference type="ARBA" id="ARBA00023002"/>
    </source>
</evidence>
<dbReference type="InterPro" id="IPR023753">
    <property type="entry name" value="FAD/NAD-binding_dom"/>
</dbReference>
<dbReference type="SUPFAM" id="SSF46548">
    <property type="entry name" value="alpha-helical ferredoxin"/>
    <property type="match status" value="1"/>
</dbReference>
<evidence type="ECO:0000259" key="5">
    <source>
        <dbReference type="Pfam" id="PF07992"/>
    </source>
</evidence>
<dbReference type="PANTHER" id="PTHR43100:SF1">
    <property type="entry name" value="GLUTAMATE SYNTHASE [NADPH] SMALL CHAIN"/>
    <property type="match status" value="1"/>
</dbReference>
<feature type="domain" description="FAD/NAD(P)-binding" evidence="5">
    <location>
        <begin position="153"/>
        <end position="475"/>
    </location>
</feature>
<dbReference type="OrthoDB" id="9803192at2"/>
<dbReference type="Gene3D" id="1.10.1060.10">
    <property type="entry name" value="Alpha-helical ferredoxin"/>
    <property type="match status" value="1"/>
</dbReference>
<reference evidence="7 8" key="1">
    <citation type="submission" date="2019-07" db="EMBL/GenBank/DDBJ databases">
        <title>Allobacillus sp. nov. SKP isolated from shrimp paste of Euphausiacea.</title>
        <authorList>
            <person name="Kanchanasin P."/>
            <person name="Tanasupawat S."/>
            <person name="Shi W."/>
            <person name="Wu L."/>
            <person name="Ma J."/>
        </authorList>
    </citation>
    <scope>NUCLEOTIDE SEQUENCE [LARGE SCALE GENOMIC DNA]</scope>
    <source>
        <strain evidence="7 8">SKP4-8</strain>
    </source>
</reference>
<name>A0A556PQZ9_9BACI</name>